<dbReference type="EMBL" id="FOVD01000002">
    <property type="protein sequence ID" value="SFN23212.1"/>
    <property type="molecule type" value="Genomic_DNA"/>
</dbReference>
<gene>
    <name evidence="1" type="ORF">SAMN05421594_1683</name>
</gene>
<dbReference type="AlphaFoldDB" id="A0A1I4XC33"/>
<sequence>MPVNRVVTNCHLGIRIEYSGINLKILVTNFSQPHMSTGDEIHDENIRFQKVKEVINPSNDSGLSI</sequence>
<keyword evidence="2" id="KW-1185">Reference proteome</keyword>
<dbReference type="Proteomes" id="UP000198769">
    <property type="component" value="Unassembled WGS sequence"/>
</dbReference>
<protein>
    <submittedName>
        <fullName evidence="1">Uncharacterized protein</fullName>
    </submittedName>
</protein>
<organism evidence="1 2">
    <name type="scientific">Chryseobacterium oleae</name>
    <dbReference type="NCBI Taxonomy" id="491207"/>
    <lineage>
        <taxon>Bacteria</taxon>
        <taxon>Pseudomonadati</taxon>
        <taxon>Bacteroidota</taxon>
        <taxon>Flavobacteriia</taxon>
        <taxon>Flavobacteriales</taxon>
        <taxon>Weeksellaceae</taxon>
        <taxon>Chryseobacterium group</taxon>
        <taxon>Chryseobacterium</taxon>
    </lineage>
</organism>
<name>A0A1I4XC33_CHROL</name>
<accession>A0A1I4XC33</accession>
<proteinExistence type="predicted"/>
<reference evidence="2" key="1">
    <citation type="submission" date="2016-10" db="EMBL/GenBank/DDBJ databases">
        <authorList>
            <person name="Varghese N."/>
            <person name="Submissions S."/>
        </authorList>
    </citation>
    <scope>NUCLEOTIDE SEQUENCE [LARGE SCALE GENOMIC DNA]</scope>
    <source>
        <strain evidence="2">DSM 25575</strain>
    </source>
</reference>
<evidence type="ECO:0000313" key="2">
    <source>
        <dbReference type="Proteomes" id="UP000198769"/>
    </source>
</evidence>
<evidence type="ECO:0000313" key="1">
    <source>
        <dbReference type="EMBL" id="SFN23212.1"/>
    </source>
</evidence>